<reference evidence="4 5" key="1">
    <citation type="submission" date="2014-06" db="EMBL/GenBank/DDBJ databases">
        <authorList>
            <person name="Swart Estienne"/>
        </authorList>
    </citation>
    <scope>NUCLEOTIDE SEQUENCE [LARGE SCALE GENOMIC DNA]</scope>
    <source>
        <strain evidence="4 5">130c</strain>
    </source>
</reference>
<organism evidence="4 5">
    <name type="scientific">Stylonychia lemnae</name>
    <name type="common">Ciliate</name>
    <dbReference type="NCBI Taxonomy" id="5949"/>
    <lineage>
        <taxon>Eukaryota</taxon>
        <taxon>Sar</taxon>
        <taxon>Alveolata</taxon>
        <taxon>Ciliophora</taxon>
        <taxon>Intramacronucleata</taxon>
        <taxon>Spirotrichea</taxon>
        <taxon>Stichotrichia</taxon>
        <taxon>Sporadotrichida</taxon>
        <taxon>Oxytrichidae</taxon>
        <taxon>Stylonychinae</taxon>
        <taxon>Stylonychia</taxon>
    </lineage>
</organism>
<feature type="compositionally biased region" description="Pro residues" evidence="2">
    <location>
        <begin position="653"/>
        <end position="668"/>
    </location>
</feature>
<accession>A0A078AAR5</accession>
<dbReference type="GO" id="GO:0045292">
    <property type="term" value="P:mRNA cis splicing, via spliceosome"/>
    <property type="evidence" value="ECO:0007669"/>
    <property type="project" value="InterPro"/>
</dbReference>
<dbReference type="AlphaFoldDB" id="A0A078AAR5"/>
<feature type="compositionally biased region" description="Low complexity" evidence="2">
    <location>
        <begin position="55"/>
        <end position="84"/>
    </location>
</feature>
<dbReference type="InParanoid" id="A0A078AAR5"/>
<dbReference type="GO" id="GO:0071004">
    <property type="term" value="C:U2-type prespliceosome"/>
    <property type="evidence" value="ECO:0007669"/>
    <property type="project" value="TreeGrafter"/>
</dbReference>
<protein>
    <submittedName>
        <fullName evidence="4">Pre-mrna-processing protein 40a</fullName>
    </submittedName>
</protein>
<sequence>MQEKPLALRQQEMDSVIRGGQKSYGNGDQSHKISKDEDLTSLFAQRNLNLPKTMSGSGQSSGQSYNQPNKQQQLTPQQQQQNSYNQINPGAYTQMISGDSSLSLDPAAQYMKKALDTALKGDIVRDIYPTLNYFRTEEKQSDVKRFKNYDNLSKEDAVMVFQEALREAGVTASWKWEDANRVVMHDPRIKAIKTISERKQAFNDFVNEIKTKERNDARTRRQQQKEGFLELLKATKGLQSLSKFYQVAKTMQNDPRFKNIEDKDREEIFQDYLDELMNKEREEKREQTEKTIEKLKEQFAKLNIPVSSKWKEIEQELQEDPVFSKAESLEQISAYEEYIKALERQEFQQKKLEKRRQERKNRENFVKLLEEKLQSRELSHRTKFRQFVKLHKDDPRYFNLVGQPGSNAHELFEDIINEEKDLLKIHKPPFKSLIKSKGIKFPTNVQFDAFDQQLNQYPEYSQLSQKAKVILHEYYLYKVKQKEQEKARKVAKFQKNFEKYLKNIINLNKSSDYSDYRQQIERQSDFDSLNDELKQKSFNEVVTYLKEEQTKKSKKRSRSRGKKSSRDSSVESGEVKTSNTNHSGGNHHKHGKSKSPRSKDRNADKNGHDSDNDRNSRLNKSESKRKLSGGDKDRKHHSPSGIALVSVDAKFPNKPPAPAPTSAPPTPTENPISDKKTKPVGPELKDPIPVIVFEGIRGAWQGLQHGIFKTKDSGDQCLNDDVSAKIDNVLIALSAMDVNKLSLMVGDIMSIVGNLQKCNVNAFVDLEKFCQANPTNCSPAQLTTNAQKNMFVLIGKITDLSQVLQENHPKTAHDVYNLTYKIADDLGNLMRVLLNFDEKAKRLALKH</sequence>
<dbReference type="InterPro" id="IPR002713">
    <property type="entry name" value="FF_domain"/>
</dbReference>
<feature type="domain" description="FF" evidence="3">
    <location>
        <begin position="154"/>
        <end position="208"/>
    </location>
</feature>
<evidence type="ECO:0000313" key="5">
    <source>
        <dbReference type="Proteomes" id="UP000039865"/>
    </source>
</evidence>
<gene>
    <name evidence="4" type="primary">Contig13126.g14001</name>
    <name evidence="4" type="ORF">STYLEM_7926</name>
</gene>
<dbReference type="PANTHER" id="PTHR11864:SF0">
    <property type="entry name" value="PRP40 PRE-MRNA PROCESSING FACTOR 40 HOMOLOG A (YEAST)"/>
    <property type="match status" value="1"/>
</dbReference>
<dbReference type="SUPFAM" id="SSF81698">
    <property type="entry name" value="FF domain"/>
    <property type="match status" value="4"/>
</dbReference>
<dbReference type="OrthoDB" id="187617at2759"/>
<dbReference type="SMART" id="SM00441">
    <property type="entry name" value="FF"/>
    <property type="match status" value="4"/>
</dbReference>
<dbReference type="PANTHER" id="PTHR11864">
    <property type="entry name" value="PRE-MRNA-PROCESSING PROTEIN PRP40"/>
    <property type="match status" value="1"/>
</dbReference>
<feature type="coiled-coil region" evidence="1">
    <location>
        <begin position="325"/>
        <end position="362"/>
    </location>
</feature>
<keyword evidence="1" id="KW-0175">Coiled coil</keyword>
<dbReference type="GO" id="GO:0003723">
    <property type="term" value="F:RNA binding"/>
    <property type="evidence" value="ECO:0007669"/>
    <property type="project" value="TreeGrafter"/>
</dbReference>
<dbReference type="PROSITE" id="PS51676">
    <property type="entry name" value="FF"/>
    <property type="match status" value="3"/>
</dbReference>
<dbReference type="Gene3D" id="1.10.10.440">
    <property type="entry name" value="FF domain"/>
    <property type="match status" value="4"/>
</dbReference>
<feature type="region of interest" description="Disordered" evidence="2">
    <location>
        <begin position="1"/>
        <end position="84"/>
    </location>
</feature>
<dbReference type="EMBL" id="CCKQ01007555">
    <property type="protein sequence ID" value="CDW78941.1"/>
    <property type="molecule type" value="Genomic_DNA"/>
</dbReference>
<evidence type="ECO:0000256" key="2">
    <source>
        <dbReference type="SAM" id="MobiDB-lite"/>
    </source>
</evidence>
<evidence type="ECO:0000259" key="3">
    <source>
        <dbReference type="PROSITE" id="PS51676"/>
    </source>
</evidence>
<feature type="compositionally biased region" description="Basic residues" evidence="2">
    <location>
        <begin position="552"/>
        <end position="563"/>
    </location>
</feature>
<evidence type="ECO:0000313" key="4">
    <source>
        <dbReference type="EMBL" id="CDW78941.1"/>
    </source>
</evidence>
<dbReference type="Proteomes" id="UP000039865">
    <property type="component" value="Unassembled WGS sequence"/>
</dbReference>
<feature type="compositionally biased region" description="Basic and acidic residues" evidence="2">
    <location>
        <begin position="29"/>
        <end position="38"/>
    </location>
</feature>
<dbReference type="Pfam" id="PF01846">
    <property type="entry name" value="FF"/>
    <property type="match status" value="3"/>
</dbReference>
<name>A0A078AAR5_STYLE</name>
<feature type="domain" description="FF" evidence="3">
    <location>
        <begin position="357"/>
        <end position="418"/>
    </location>
</feature>
<feature type="region of interest" description="Disordered" evidence="2">
    <location>
        <begin position="546"/>
        <end position="683"/>
    </location>
</feature>
<feature type="compositionally biased region" description="Basic and acidic residues" evidence="2">
    <location>
        <begin position="597"/>
        <end position="633"/>
    </location>
</feature>
<dbReference type="GO" id="GO:0005685">
    <property type="term" value="C:U1 snRNP"/>
    <property type="evidence" value="ECO:0007669"/>
    <property type="project" value="TreeGrafter"/>
</dbReference>
<proteinExistence type="predicted"/>
<dbReference type="InterPro" id="IPR039726">
    <property type="entry name" value="Prp40-like"/>
</dbReference>
<keyword evidence="5" id="KW-1185">Reference proteome</keyword>
<feature type="compositionally biased region" description="Basic residues" evidence="2">
    <location>
        <begin position="585"/>
        <end position="596"/>
    </location>
</feature>
<feature type="coiled-coil region" evidence="1">
    <location>
        <begin position="269"/>
        <end position="298"/>
    </location>
</feature>
<feature type="domain" description="FF" evidence="3">
    <location>
        <begin position="221"/>
        <end position="275"/>
    </location>
</feature>
<feature type="compositionally biased region" description="Polar residues" evidence="2">
    <location>
        <begin position="42"/>
        <end position="54"/>
    </location>
</feature>
<dbReference type="InterPro" id="IPR036517">
    <property type="entry name" value="FF_domain_sf"/>
</dbReference>
<evidence type="ECO:0000256" key="1">
    <source>
        <dbReference type="SAM" id="Coils"/>
    </source>
</evidence>